<reference evidence="3 4" key="1">
    <citation type="submission" date="2016-10" db="EMBL/GenBank/DDBJ databases">
        <title>Genome sequence of the ascomycete fungus Penicillium subrubescens.</title>
        <authorList>
            <person name="De Vries R.P."/>
            <person name="Peng M."/>
            <person name="Dilokpimol A."/>
            <person name="Hilden K."/>
            <person name="Makela M.R."/>
            <person name="Grigoriev I."/>
            <person name="Riley R."/>
            <person name="Granchi Z."/>
        </authorList>
    </citation>
    <scope>NUCLEOTIDE SEQUENCE [LARGE SCALE GENOMIC DNA]</scope>
    <source>
        <strain evidence="3 4">CBS 132785</strain>
    </source>
</reference>
<feature type="compositionally biased region" description="Polar residues" evidence="1">
    <location>
        <begin position="611"/>
        <end position="622"/>
    </location>
</feature>
<gene>
    <name evidence="3" type="ORF">PENSUB_569</name>
</gene>
<feature type="compositionally biased region" description="Polar residues" evidence="1">
    <location>
        <begin position="449"/>
        <end position="496"/>
    </location>
</feature>
<evidence type="ECO:0000313" key="4">
    <source>
        <dbReference type="Proteomes" id="UP000186955"/>
    </source>
</evidence>
<protein>
    <recommendedName>
        <fullName evidence="5">C2H2-type domain-containing protein</fullName>
    </recommendedName>
</protein>
<comment type="caution">
    <text evidence="3">The sequence shown here is derived from an EMBL/GenBank/DDBJ whole genome shotgun (WGS) entry which is preliminary data.</text>
</comment>
<feature type="region of interest" description="Disordered" evidence="1">
    <location>
        <begin position="402"/>
        <end position="496"/>
    </location>
</feature>
<feature type="region of interest" description="Disordered" evidence="1">
    <location>
        <begin position="163"/>
        <end position="186"/>
    </location>
</feature>
<keyword evidence="4" id="KW-1185">Reference proteome</keyword>
<feature type="transmembrane region" description="Helical" evidence="2">
    <location>
        <begin position="840"/>
        <end position="861"/>
    </location>
</feature>
<evidence type="ECO:0008006" key="5">
    <source>
        <dbReference type="Google" id="ProtNLM"/>
    </source>
</evidence>
<feature type="compositionally biased region" description="Polar residues" evidence="1">
    <location>
        <begin position="11"/>
        <end position="21"/>
    </location>
</feature>
<keyword evidence="2" id="KW-0472">Membrane</keyword>
<evidence type="ECO:0000256" key="2">
    <source>
        <dbReference type="SAM" id="Phobius"/>
    </source>
</evidence>
<keyword evidence="2" id="KW-1133">Transmembrane helix</keyword>
<name>A0A1Q5UMK3_9EURO</name>
<organism evidence="3 4">
    <name type="scientific">Penicillium subrubescens</name>
    <dbReference type="NCBI Taxonomy" id="1316194"/>
    <lineage>
        <taxon>Eukaryota</taxon>
        <taxon>Fungi</taxon>
        <taxon>Dikarya</taxon>
        <taxon>Ascomycota</taxon>
        <taxon>Pezizomycotina</taxon>
        <taxon>Eurotiomycetes</taxon>
        <taxon>Eurotiomycetidae</taxon>
        <taxon>Eurotiales</taxon>
        <taxon>Aspergillaceae</taxon>
        <taxon>Penicillium</taxon>
    </lineage>
</organism>
<accession>A0A1Q5UMK3</accession>
<feature type="region of interest" description="Disordered" evidence="1">
    <location>
        <begin position="589"/>
        <end position="622"/>
    </location>
</feature>
<feature type="region of interest" description="Disordered" evidence="1">
    <location>
        <begin position="257"/>
        <end position="279"/>
    </location>
</feature>
<feature type="region of interest" description="Disordered" evidence="1">
    <location>
        <begin position="1"/>
        <end position="43"/>
    </location>
</feature>
<sequence>MEPDRDWSSYHFHQNSMTTGDYNPDDHQSMDNLSIGLDDPPPPRIDHNVPTNARRRINAPMVQEQAFVNELASASSGYPITPGSSQIQTWYTDPTVYTSSSVGESSSQYQHNTHQDEAPIDPSLSRTNPYAFLGSGLPNPSRPPYLNIPTSNDVSTVEPTLSGLNADETISPPSASVRPGPDPRRVATSHTLGVPSQGAQFIVNDDPLRDVRNVVMRRLGQTPTWQRVFQERPDLYADLYADLDEILAAPTAAPTRVNGMQIPPLPRPPPDSVPIRKQRRKPGVAYRCRHWECDRDEECGVTAVSKQSFRRHVETQHYPQYDYHCGVQNCTSFWEPRLHRPDKLLDHYPDAHGLGRPSPSIIEAYRHENLCPPFCPLCRENVGDWEEFYACFLKHCKEAPKASASRDSHRRGKRRRDRDNSDKGNFNGGTSNGGFVSQQGYGHFGNAGEASNTWPSGSDGYQQGRSHQQGGCNQHSSRPQFDPSNLQDQPTSQGSRSHCKSCQHFQICSSCCKSPPSTLFCHACPDTQRALAIQAGVLHAGPSRELLPQTGQTLGVADHAGTNPQAFYDMSSSIPTMAAANPSLYGALPQGPPPLNMRPEQQAQAHGLHSGTDTQQSPISSEQSLMVGAARDVQAVGISELEIEPFISDPKSKNAQTSDNWSGVLTLRGSSPPAHKPSKGVNIAAPLLIGPLSQSKVNPSSMCQCPCRSSSQGTYFVRSRMDIAPGRAIEMDFKVTPEARPGLGHPLRSRIHVVIKMLRLRSSVAKSANGKHKQESRAVLTETREVPLELIEAVEPFEEEEKKIELIFDLDLQSSLKNLSRWTRLPTGNPFSDLSIQDQYRVFVFFMRCMLFVLFVIASLARAQDYDYNSNPCLVKRRPGQPQDHLYQVGYYDYDTRNPHMIY</sequence>
<keyword evidence="2" id="KW-0812">Transmembrane</keyword>
<evidence type="ECO:0000256" key="1">
    <source>
        <dbReference type="SAM" id="MobiDB-lite"/>
    </source>
</evidence>
<feature type="compositionally biased region" description="Pro residues" evidence="1">
    <location>
        <begin position="263"/>
        <end position="272"/>
    </location>
</feature>
<dbReference type="Proteomes" id="UP000186955">
    <property type="component" value="Unassembled WGS sequence"/>
</dbReference>
<dbReference type="EMBL" id="MNBE01000126">
    <property type="protein sequence ID" value="OKP13726.1"/>
    <property type="molecule type" value="Genomic_DNA"/>
</dbReference>
<dbReference type="AlphaFoldDB" id="A0A1Q5UMK3"/>
<feature type="region of interest" description="Disordered" evidence="1">
    <location>
        <begin position="101"/>
        <end position="123"/>
    </location>
</feature>
<evidence type="ECO:0000313" key="3">
    <source>
        <dbReference type="EMBL" id="OKP13726.1"/>
    </source>
</evidence>
<proteinExistence type="predicted"/>